<dbReference type="GO" id="GO:0005886">
    <property type="term" value="C:plasma membrane"/>
    <property type="evidence" value="ECO:0007669"/>
    <property type="project" value="TreeGrafter"/>
</dbReference>
<sequence>MQKSKKLIQPLLLSGSIICLILWWHDIVLVSVNFLADNLFNNQYGITIIFSTLLLKILLVPILLKDDINNKKKLLVQSEIDLIKESYEMKIKEMDDKERKSSTKEMNNEINKVYKRYNINRFSIKGCFFFAIQIIMLVGFYRAISKSPEIISQNFLWFQLGEKDSSYILPIILLLTMMTNFLIGNTMKKRGVIIYSFISIVFFLILSQSMTAVHLYLITSYIFGSFQTLYSSYTAKFAINKIKKSTNLPKLLNDL</sequence>
<dbReference type="STRING" id="46224.B4102_4037"/>
<comment type="subcellular location">
    <subcellularLocation>
        <location evidence="1 5">Membrane</location>
        <topology evidence="1 5">Multi-pass membrane protein</topology>
    </subcellularLocation>
</comment>
<accession>A0A150KK55</accession>
<dbReference type="GO" id="GO:0032977">
    <property type="term" value="F:membrane insertase activity"/>
    <property type="evidence" value="ECO:0007669"/>
    <property type="project" value="InterPro"/>
</dbReference>
<evidence type="ECO:0000313" key="8">
    <source>
        <dbReference type="EMBL" id="KYC88505.1"/>
    </source>
</evidence>
<dbReference type="InterPro" id="IPR028055">
    <property type="entry name" value="YidC/Oxa/ALB_C"/>
</dbReference>
<evidence type="ECO:0000256" key="4">
    <source>
        <dbReference type="ARBA" id="ARBA00023136"/>
    </source>
</evidence>
<dbReference type="GO" id="GO:0051205">
    <property type="term" value="P:protein insertion into membrane"/>
    <property type="evidence" value="ECO:0007669"/>
    <property type="project" value="TreeGrafter"/>
</dbReference>
<dbReference type="RefSeq" id="WP_066235747.1">
    <property type="nucleotide sequence ID" value="NZ_LQYN01000143.1"/>
</dbReference>
<reference evidence="8 9" key="1">
    <citation type="submission" date="2016-01" db="EMBL/GenBank/DDBJ databases">
        <title>Genome Sequences of Twelve Sporeforming Bacillus Species Isolated from Foods.</title>
        <authorList>
            <person name="Berendsen E.M."/>
            <person name="Wells-Bennik M.H."/>
            <person name="Krawcyk A.O."/>
            <person name="De Jong A."/>
            <person name="Holsappel S."/>
            <person name="Eijlander R.T."/>
            <person name="Kuipers O.P."/>
        </authorList>
    </citation>
    <scope>NUCLEOTIDE SEQUENCE [LARGE SCALE GENOMIC DNA]</scope>
    <source>
        <strain evidence="8 9">B4102</strain>
    </source>
</reference>
<feature type="domain" description="Membrane insertase YidC/Oxa/ALB C-terminal" evidence="7">
    <location>
        <begin position="44"/>
        <end position="230"/>
    </location>
</feature>
<dbReference type="AlphaFoldDB" id="A0A150KK55"/>
<evidence type="ECO:0000256" key="1">
    <source>
        <dbReference type="ARBA" id="ARBA00004141"/>
    </source>
</evidence>
<keyword evidence="9" id="KW-1185">Reference proteome</keyword>
<comment type="similarity">
    <text evidence="5">Belongs to the OXA1/ALB3/YidC family.</text>
</comment>
<comment type="caution">
    <text evidence="8">The sequence shown here is derived from an EMBL/GenBank/DDBJ whole genome shotgun (WGS) entry which is preliminary data.</text>
</comment>
<evidence type="ECO:0000313" key="9">
    <source>
        <dbReference type="Proteomes" id="UP000075666"/>
    </source>
</evidence>
<feature type="transmembrane region" description="Helical" evidence="6">
    <location>
        <begin position="164"/>
        <end position="183"/>
    </location>
</feature>
<dbReference type="PANTHER" id="PTHR12428:SF65">
    <property type="entry name" value="CYTOCHROME C OXIDASE ASSEMBLY PROTEIN COX18, MITOCHONDRIAL"/>
    <property type="match status" value="1"/>
</dbReference>
<feature type="transmembrane region" description="Helical" evidence="6">
    <location>
        <begin position="122"/>
        <end position="144"/>
    </location>
</feature>
<keyword evidence="4 6" id="KW-0472">Membrane</keyword>
<keyword evidence="2 5" id="KW-0812">Transmembrane</keyword>
<dbReference type="Pfam" id="PF02096">
    <property type="entry name" value="60KD_IMP"/>
    <property type="match status" value="1"/>
</dbReference>
<feature type="transmembrane region" description="Helical" evidence="6">
    <location>
        <begin position="44"/>
        <end position="64"/>
    </location>
</feature>
<feature type="transmembrane region" description="Helical" evidence="6">
    <location>
        <begin position="215"/>
        <end position="235"/>
    </location>
</feature>
<organism evidence="8 9">
    <name type="scientific">Heyndrickxia sporothermodurans</name>
    <dbReference type="NCBI Taxonomy" id="46224"/>
    <lineage>
        <taxon>Bacteria</taxon>
        <taxon>Bacillati</taxon>
        <taxon>Bacillota</taxon>
        <taxon>Bacilli</taxon>
        <taxon>Bacillales</taxon>
        <taxon>Bacillaceae</taxon>
        <taxon>Heyndrickxia</taxon>
    </lineage>
</organism>
<evidence type="ECO:0000256" key="5">
    <source>
        <dbReference type="RuleBase" id="RU003945"/>
    </source>
</evidence>
<feature type="transmembrane region" description="Helical" evidence="6">
    <location>
        <begin position="192"/>
        <end position="209"/>
    </location>
</feature>
<name>A0A150KK55_9BACI</name>
<proteinExistence type="inferred from homology"/>
<dbReference type="PATRIC" id="fig|46224.3.peg.1313"/>
<dbReference type="Proteomes" id="UP000075666">
    <property type="component" value="Unassembled WGS sequence"/>
</dbReference>
<dbReference type="OrthoDB" id="9780552at2"/>
<evidence type="ECO:0000256" key="3">
    <source>
        <dbReference type="ARBA" id="ARBA00022989"/>
    </source>
</evidence>
<evidence type="ECO:0000256" key="6">
    <source>
        <dbReference type="SAM" id="Phobius"/>
    </source>
</evidence>
<gene>
    <name evidence="8" type="ORF">B4102_4037</name>
</gene>
<evidence type="ECO:0000259" key="7">
    <source>
        <dbReference type="Pfam" id="PF02096"/>
    </source>
</evidence>
<protein>
    <recommendedName>
        <fullName evidence="7">Membrane insertase YidC/Oxa/ALB C-terminal domain-containing protein</fullName>
    </recommendedName>
</protein>
<evidence type="ECO:0000256" key="2">
    <source>
        <dbReference type="ARBA" id="ARBA00022692"/>
    </source>
</evidence>
<dbReference type="PANTHER" id="PTHR12428">
    <property type="entry name" value="OXA1"/>
    <property type="match status" value="1"/>
</dbReference>
<feature type="transmembrane region" description="Helical" evidence="6">
    <location>
        <begin position="7"/>
        <end position="24"/>
    </location>
</feature>
<dbReference type="EMBL" id="LQYN01000143">
    <property type="protein sequence ID" value="KYC88505.1"/>
    <property type="molecule type" value="Genomic_DNA"/>
</dbReference>
<keyword evidence="3 6" id="KW-1133">Transmembrane helix</keyword>
<dbReference type="InterPro" id="IPR001708">
    <property type="entry name" value="YidC/ALB3/OXA1/COX18"/>
</dbReference>